<evidence type="ECO:0000313" key="3">
    <source>
        <dbReference type="EMBL" id="EMI57535.1"/>
    </source>
</evidence>
<dbReference type="InterPro" id="IPR008928">
    <property type="entry name" value="6-hairpin_glycosidase_sf"/>
</dbReference>
<dbReference type="GO" id="GO:0005975">
    <property type="term" value="P:carbohydrate metabolic process"/>
    <property type="evidence" value="ECO:0007669"/>
    <property type="project" value="InterPro"/>
</dbReference>
<dbReference type="Pfam" id="PF07470">
    <property type="entry name" value="Glyco_hydro_88"/>
    <property type="match status" value="1"/>
</dbReference>
<dbReference type="AlphaFoldDB" id="M5U7W5"/>
<dbReference type="SUPFAM" id="SSF48208">
    <property type="entry name" value="Six-hairpin glycosidases"/>
    <property type="match status" value="1"/>
</dbReference>
<dbReference type="RefSeq" id="WP_008675081.1">
    <property type="nucleotide sequence ID" value="NZ_ANOH01000086.1"/>
</dbReference>
<dbReference type="Proteomes" id="UP000011885">
    <property type="component" value="Unassembled WGS sequence"/>
</dbReference>
<dbReference type="OrthoDB" id="258246at2"/>
<keyword evidence="1 3" id="KW-0378">Hydrolase</keyword>
<gene>
    <name evidence="3" type="ORF">RSSM_01030</name>
</gene>
<protein>
    <submittedName>
        <fullName evidence="3">Unsaturated glucuronyl hydrolase involved in regulation of surface properties-like protein</fullName>
    </submittedName>
</protein>
<dbReference type="InterPro" id="IPR052043">
    <property type="entry name" value="PolySaccharide_Degr_Enz"/>
</dbReference>
<dbReference type="PROSITE" id="PS51257">
    <property type="entry name" value="PROKAR_LIPOPROTEIN"/>
    <property type="match status" value="1"/>
</dbReference>
<dbReference type="GO" id="GO:0016787">
    <property type="term" value="F:hydrolase activity"/>
    <property type="evidence" value="ECO:0007669"/>
    <property type="project" value="UniProtKB-KW"/>
</dbReference>
<evidence type="ECO:0000313" key="4">
    <source>
        <dbReference type="Proteomes" id="UP000011885"/>
    </source>
</evidence>
<dbReference type="InterPro" id="IPR012341">
    <property type="entry name" value="6hp_glycosidase-like_sf"/>
</dbReference>
<organism evidence="3 4">
    <name type="scientific">Rhodopirellula sallentina SM41</name>
    <dbReference type="NCBI Taxonomy" id="1263870"/>
    <lineage>
        <taxon>Bacteria</taxon>
        <taxon>Pseudomonadati</taxon>
        <taxon>Planctomycetota</taxon>
        <taxon>Planctomycetia</taxon>
        <taxon>Pirellulales</taxon>
        <taxon>Pirellulaceae</taxon>
        <taxon>Rhodopirellula</taxon>
    </lineage>
</organism>
<dbReference type="InterPro" id="IPR010905">
    <property type="entry name" value="Glyco_hydro_88"/>
</dbReference>
<dbReference type="Gene3D" id="1.50.10.10">
    <property type="match status" value="1"/>
</dbReference>
<dbReference type="EMBL" id="ANOH01000086">
    <property type="protein sequence ID" value="EMI57535.1"/>
    <property type="molecule type" value="Genomic_DNA"/>
</dbReference>
<keyword evidence="4" id="KW-1185">Reference proteome</keyword>
<proteinExistence type="predicted"/>
<feature type="chain" id="PRO_5004073114" evidence="2">
    <location>
        <begin position="25"/>
        <end position="519"/>
    </location>
</feature>
<evidence type="ECO:0000256" key="1">
    <source>
        <dbReference type="ARBA" id="ARBA00022801"/>
    </source>
</evidence>
<sequence>MIIRHLTFVFVSTACVLFSSTAIAQSDSSTAIHIAAVSQNSPNLAVPSDKRIPFGWPSLPIASARDGIASHVRWSPQRLPPGDTIRLRLTTALDSRKPLLLEVSLPGEAKPLGQFNFNFAPVFQMGELPLTRDQAQQVLQHGIVITRTIGEAPFHLFGPASDSSPTNPSTTNPVPPHAVAIPTLLQPHLMVAGETDRWAEYNKRLEGVDTVQPFGWMEGALLDGVWDLAQATHSDAFANGYSNRMSLYLRGDRLIYEDPKSCPCDDRIFGIEDTLPFAAIAQTHPNHPAVDLAIAFWKNHRRPPGFAEGCVQDGGLCSAEGSYTVGYPLMRVGRLRSDPQLISIALDQYRIRKQLLVDEDQNIWLRNSNGRRTMKNWARGVTWYFLGLIRGIAEAPDSVDTSDLRAEAIRTMDWVIQHQQDNGLWRNLFDQPSQTVDTSGSSGIAAALAIGAKTGVLPERARTAALKTKHGLTNFLTADGLLAHSTPSNRSPEAQSNRRVIFPVGMGLTAQLIAALGKE</sequence>
<dbReference type="PANTHER" id="PTHR33886">
    <property type="entry name" value="UNSATURATED RHAMNOGALACTURONAN HYDROLASE (EUROFUNG)"/>
    <property type="match status" value="1"/>
</dbReference>
<dbReference type="PATRIC" id="fig|1263870.3.peg.1120"/>
<accession>M5U7W5</accession>
<keyword evidence="2" id="KW-0732">Signal</keyword>
<evidence type="ECO:0000256" key="2">
    <source>
        <dbReference type="SAM" id="SignalP"/>
    </source>
</evidence>
<dbReference type="PANTHER" id="PTHR33886:SF8">
    <property type="entry name" value="UNSATURATED RHAMNOGALACTURONAN HYDROLASE (EUROFUNG)"/>
    <property type="match status" value="1"/>
</dbReference>
<comment type="caution">
    <text evidence="3">The sequence shown here is derived from an EMBL/GenBank/DDBJ whole genome shotgun (WGS) entry which is preliminary data.</text>
</comment>
<name>M5U7W5_9BACT</name>
<feature type="signal peptide" evidence="2">
    <location>
        <begin position="1"/>
        <end position="24"/>
    </location>
</feature>
<reference evidence="3 4" key="1">
    <citation type="journal article" date="2013" name="Mar. Genomics">
        <title>Expression of sulfatases in Rhodopirellula baltica and the diversity of sulfatases in the genus Rhodopirellula.</title>
        <authorList>
            <person name="Wegner C.E."/>
            <person name="Richter-Heitmann T."/>
            <person name="Klindworth A."/>
            <person name="Klockow C."/>
            <person name="Richter M."/>
            <person name="Achstetter T."/>
            <person name="Glockner F.O."/>
            <person name="Harder J."/>
        </authorList>
    </citation>
    <scope>NUCLEOTIDE SEQUENCE [LARGE SCALE GENOMIC DNA]</scope>
    <source>
        <strain evidence="3 4">SM41</strain>
    </source>
</reference>